<sequence length="483" mass="54365">MASFAGLVPGEMMLQNIIVAGIGISVVSSVCIAIYRLYFHPLAKFPGPKLAAVTLWYEFYYDCIRGGKYINEIKRMHQKYGPIIRISPHELHVNDPRFIDQLYASGGKKRDRYSFYSKALGVDQTHFGAVPHDLHRARRMPLNRYFSKASVTKLEPRISSYASKLCCNLKTYAGSGKPIDLTAAISCYTTDVVTEYAFARSFGCLEDPSFTYSFHRAILEMGKTFNWIKHFPVLLKVLFSLPDSVIGILNHDLGIYYKFRSDMRVQIRKLKKEPAANDEKSPTSSGTIFHELIASSLPEAEKSIERLAEEGQLLVQAGTETISAVVHEALRLSYGLATRLQRSSPIEPMFYESSDSKIRYKIPPGAPVGMTSVLIHANEEIFPEPKAFRPERWLNEKGERHNLLTPYLLSFSKGSRQCIGINLAYAELFIGLATLIRQLGGNLQLYETNVEDVEFHHDTFIPGIKPESKGVRVLILDSEVPIA</sequence>
<keyword evidence="2" id="KW-1185">Reference proteome</keyword>
<accession>A0ACC8EMX2</accession>
<evidence type="ECO:0000313" key="1">
    <source>
        <dbReference type="EMBL" id="OCK87706.1"/>
    </source>
</evidence>
<dbReference type="Proteomes" id="UP000250078">
    <property type="component" value="Unassembled WGS sequence"/>
</dbReference>
<reference evidence="1 2" key="1">
    <citation type="journal article" date="2016" name="Nat. Commun.">
        <title>Ectomycorrhizal ecology is imprinted in the genome of the dominant symbiotic fungus Cenococcum geophilum.</title>
        <authorList>
            <consortium name="DOE Joint Genome Institute"/>
            <person name="Peter M."/>
            <person name="Kohler A."/>
            <person name="Ohm R.A."/>
            <person name="Kuo A."/>
            <person name="Krutzmann J."/>
            <person name="Morin E."/>
            <person name="Arend M."/>
            <person name="Barry K.W."/>
            <person name="Binder M."/>
            <person name="Choi C."/>
            <person name="Clum A."/>
            <person name="Copeland A."/>
            <person name="Grisel N."/>
            <person name="Haridas S."/>
            <person name="Kipfer T."/>
            <person name="LaButti K."/>
            <person name="Lindquist E."/>
            <person name="Lipzen A."/>
            <person name="Maire R."/>
            <person name="Meier B."/>
            <person name="Mihaltcheva S."/>
            <person name="Molinier V."/>
            <person name="Murat C."/>
            <person name="Poggeler S."/>
            <person name="Quandt C.A."/>
            <person name="Sperisen C."/>
            <person name="Tritt A."/>
            <person name="Tisserant E."/>
            <person name="Crous P.W."/>
            <person name="Henrissat B."/>
            <person name="Nehls U."/>
            <person name="Egli S."/>
            <person name="Spatafora J.W."/>
            <person name="Grigoriev I.V."/>
            <person name="Martin F.M."/>
        </authorList>
    </citation>
    <scope>NUCLEOTIDE SEQUENCE [LARGE SCALE GENOMIC DNA]</scope>
    <source>
        <strain evidence="1 2">1.58</strain>
    </source>
</reference>
<dbReference type="EMBL" id="KV748256">
    <property type="protein sequence ID" value="OCK87706.1"/>
    <property type="molecule type" value="Genomic_DNA"/>
</dbReference>
<protein>
    <submittedName>
        <fullName evidence="1">Cytochrome P450</fullName>
    </submittedName>
</protein>
<name>A0ACC8EMX2_9PEZI</name>
<proteinExistence type="predicted"/>
<gene>
    <name evidence="1" type="ORF">K441DRAFT_709239</name>
</gene>
<organism evidence="1 2">
    <name type="scientific">Cenococcum geophilum 1.58</name>
    <dbReference type="NCBI Taxonomy" id="794803"/>
    <lineage>
        <taxon>Eukaryota</taxon>
        <taxon>Fungi</taxon>
        <taxon>Dikarya</taxon>
        <taxon>Ascomycota</taxon>
        <taxon>Pezizomycotina</taxon>
        <taxon>Dothideomycetes</taxon>
        <taxon>Pleosporomycetidae</taxon>
        <taxon>Gloniales</taxon>
        <taxon>Gloniaceae</taxon>
        <taxon>Cenococcum</taxon>
    </lineage>
</organism>
<evidence type="ECO:0000313" key="2">
    <source>
        <dbReference type="Proteomes" id="UP000250078"/>
    </source>
</evidence>